<comment type="caution">
    <text evidence="1">The sequence shown here is derived from an EMBL/GenBank/DDBJ whole genome shotgun (WGS) entry which is preliminary data.</text>
</comment>
<reference evidence="2" key="1">
    <citation type="submission" date="2008-04" db="EMBL/GenBank/DDBJ databases">
        <title>Draft genome sequence of Providencia stuartii (ATCC 25827).</title>
        <authorList>
            <person name="Sudarsanam P."/>
            <person name="Ley R."/>
            <person name="Guruge J."/>
            <person name="Turnbaugh P.J."/>
            <person name="Mahowald M."/>
            <person name="Liep D."/>
            <person name="Gordon J."/>
        </authorList>
    </citation>
    <scope>NUCLEOTIDE SEQUENCE [LARGE SCALE GENOMIC DNA]</scope>
    <source>
        <strain evidence="2">ATCC 25827</strain>
    </source>
</reference>
<evidence type="ECO:0000313" key="1">
    <source>
        <dbReference type="EMBL" id="EDU58349.1"/>
    </source>
</evidence>
<organism evidence="1 2">
    <name type="scientific">Providencia stuartii ATCC 25827</name>
    <dbReference type="NCBI Taxonomy" id="471874"/>
    <lineage>
        <taxon>Bacteria</taxon>
        <taxon>Pseudomonadati</taxon>
        <taxon>Pseudomonadota</taxon>
        <taxon>Gammaproteobacteria</taxon>
        <taxon>Enterobacterales</taxon>
        <taxon>Morganellaceae</taxon>
        <taxon>Providencia</taxon>
    </lineage>
</organism>
<proteinExistence type="predicted"/>
<sequence length="158" mass="17527">MPDGALIDTQVSDITPEPRELNSTALSQTDSIVLVLVLALPLLQQGIINVQKKGGFSERSLRYQEEWVNVPDVFGQDDESMAVARFNIAVRFQHENNDAWQTCPIARLTRDGQGGWAIDRTFIPLHDAIFSKPRIIRAISLAESPNTLPLPTTDVHAP</sequence>
<dbReference type="PANTHER" id="PTHR35566:SF1">
    <property type="entry name" value="TYPE VI SECRETION SYSTEM BASEPLATE COMPONENT TSSK1"/>
    <property type="match status" value="1"/>
</dbReference>
<protein>
    <submittedName>
        <fullName evidence="1">Uncharacterized protein</fullName>
    </submittedName>
</protein>
<dbReference type="Pfam" id="PF05936">
    <property type="entry name" value="T6SS_VasE"/>
    <property type="match status" value="1"/>
</dbReference>
<dbReference type="InterPro" id="IPR010263">
    <property type="entry name" value="T6SS_TssK"/>
</dbReference>
<reference evidence="1 2" key="3">
    <citation type="submission" date="2008-05" db="EMBL/GenBank/DDBJ databases">
        <authorList>
            <person name="Fulton L."/>
            <person name="Clifton S."/>
            <person name="Fulton B."/>
            <person name="Xu J."/>
            <person name="Minx P."/>
            <person name="Pepin K.H."/>
            <person name="Johnson M."/>
            <person name="Thiruvilangam P."/>
            <person name="Bhonagiri V."/>
            <person name="Nash W.E."/>
            <person name="Mardis E.R."/>
            <person name="Wilson R.K."/>
        </authorList>
    </citation>
    <scope>NUCLEOTIDE SEQUENCE [LARGE SCALE GENOMIC DNA]</scope>
    <source>
        <strain evidence="1 2">ATCC 25827</strain>
    </source>
</reference>
<gene>
    <name evidence="1" type="ORF">PROSTU_01521</name>
</gene>
<dbReference type="Proteomes" id="UP000004506">
    <property type="component" value="Unassembled WGS sequence"/>
</dbReference>
<dbReference type="EMBL" id="ABJD02000101">
    <property type="protein sequence ID" value="EDU58349.1"/>
    <property type="molecule type" value="Genomic_DNA"/>
</dbReference>
<dbReference type="AlphaFoldDB" id="A0AA87CPT0"/>
<accession>A0AA87CPT0</accession>
<reference evidence="2" key="2">
    <citation type="submission" date="2008-04" db="EMBL/GenBank/DDBJ databases">
        <title>Draft genome sequence of Providencia stuartii(ATCC 25827).</title>
        <authorList>
            <person name="Sudarsanam P."/>
            <person name="Ley R."/>
            <person name="Guruge J."/>
            <person name="Turnbaugh P.J."/>
            <person name="Mahowald M."/>
            <person name="Liep D."/>
            <person name="Gordon J."/>
        </authorList>
    </citation>
    <scope>NUCLEOTIDE SEQUENCE [LARGE SCALE GENOMIC DNA]</scope>
    <source>
        <strain evidence="2">ATCC 25827</strain>
    </source>
</reference>
<name>A0AA87CPT0_PROST</name>
<evidence type="ECO:0000313" key="2">
    <source>
        <dbReference type="Proteomes" id="UP000004506"/>
    </source>
</evidence>
<dbReference type="PANTHER" id="PTHR35566">
    <property type="entry name" value="BLR3599 PROTEIN"/>
    <property type="match status" value="1"/>
</dbReference>